<dbReference type="RefSeq" id="WP_274944408.1">
    <property type="nucleotide sequence ID" value="NZ_JANWOI010000004.1"/>
</dbReference>
<evidence type="ECO:0000313" key="1">
    <source>
        <dbReference type="EMBL" id="MDA5194703.1"/>
    </source>
</evidence>
<comment type="caution">
    <text evidence="1">The sequence shown here is derived from an EMBL/GenBank/DDBJ whole genome shotgun (WGS) entry which is preliminary data.</text>
</comment>
<dbReference type="Proteomes" id="UP001141619">
    <property type="component" value="Unassembled WGS sequence"/>
</dbReference>
<reference evidence="1" key="2">
    <citation type="journal article" date="2023" name="Syst. Appl. Microbiol.">
        <title>Govania unica gen. nov., sp. nov., a rare biosphere bacterium that represents a novel family in the class Alphaproteobacteria.</title>
        <authorList>
            <person name="Vandamme P."/>
            <person name="Peeters C."/>
            <person name="Hettiarachchi A."/>
            <person name="Cnockaert M."/>
            <person name="Carlier A."/>
        </authorList>
    </citation>
    <scope>NUCLEOTIDE SEQUENCE</scope>
    <source>
        <strain evidence="1">LMG 31809</strain>
    </source>
</reference>
<keyword evidence="2" id="KW-1185">Reference proteome</keyword>
<sequence length="150" mass="16126">MTVMKLEDFEAMLACHGADARDWPLDNRMAAEALLRSSPEARALLAEARAVDRLLSEIPDPQAPARLKGDILARVNAEIIARAASAPARRVGFMRRFWPQMIGFAAASLLGVMVGAKTVAPLPDDMADASAYVLGYDGAAISLSMNEDQQ</sequence>
<accession>A0A9X3Z844</accession>
<dbReference type="AlphaFoldDB" id="A0A9X3Z844"/>
<evidence type="ECO:0000313" key="2">
    <source>
        <dbReference type="Proteomes" id="UP001141619"/>
    </source>
</evidence>
<proteinExistence type="predicted"/>
<name>A0A9X3Z844_9PROT</name>
<dbReference type="EMBL" id="JANWOI010000004">
    <property type="protein sequence ID" value="MDA5194703.1"/>
    <property type="molecule type" value="Genomic_DNA"/>
</dbReference>
<gene>
    <name evidence="1" type="ORF">NYP16_12145</name>
</gene>
<protein>
    <submittedName>
        <fullName evidence="1">Uncharacterized protein</fullName>
    </submittedName>
</protein>
<reference evidence="1" key="1">
    <citation type="submission" date="2022-08" db="EMBL/GenBank/DDBJ databases">
        <authorList>
            <person name="Vandamme P."/>
            <person name="Hettiarachchi A."/>
            <person name="Peeters C."/>
            <person name="Cnockaert M."/>
            <person name="Carlier A."/>
        </authorList>
    </citation>
    <scope>NUCLEOTIDE SEQUENCE</scope>
    <source>
        <strain evidence="1">LMG 31809</strain>
    </source>
</reference>
<organism evidence="1 2">
    <name type="scientific">Govanella unica</name>
    <dbReference type="NCBI Taxonomy" id="2975056"/>
    <lineage>
        <taxon>Bacteria</taxon>
        <taxon>Pseudomonadati</taxon>
        <taxon>Pseudomonadota</taxon>
        <taxon>Alphaproteobacteria</taxon>
        <taxon>Emcibacterales</taxon>
        <taxon>Govanellaceae</taxon>
        <taxon>Govanella</taxon>
    </lineage>
</organism>